<sequence length="516" mass="57613">MSALSATAPPPLSVSTTDVPADLLRAIVEHTASANSLWQPVFDEAGELVDFRYVFINPAAANYLKRDNDSLAGQLVSEIVSQFKESGQFAIFANVFTSHTPFRREMMHPVMHRWLDISASRVGNHLLMSFYDIHDIHLAAERTKAQTELLQLVVDHAPSGMMLLEAIRDAEGEIKDFKYLITNELNAKVTGFTVEQMTGRPISSLFPGYQSLDLFSVLVQVTNTGETVQNTFTYDRYGVKGTFDGYYLKQGDGVLFTFVNVTRLAEQQKQLETMNRDLARSNESLQQFAYVASHDLQEPLRKVQSFGKMLADQFTEPLGPVGTDLVNRMQSSAQRMSALIHDLLNYARLSTDKEALRTVKLDLVMQEALADLDLRIQETRPTIQIDPMPVVTGSATQLRQLFQNLLSNALKFQAPNNPPMVAVRCQPANPDHLPDDLPRDKAYWQIEVQDNGIGFSQQYADRIFEVFQRLHGKNKYTGTGVGLAICRRVTETHGGGISVMSEPGKGSTFSVYLPKG</sequence>
<evidence type="ECO:0000256" key="3">
    <source>
        <dbReference type="ARBA" id="ARBA00022553"/>
    </source>
</evidence>
<dbReference type="SUPFAM" id="SSF47384">
    <property type="entry name" value="Homodimeric domain of signal transducing histidine kinase"/>
    <property type="match status" value="1"/>
</dbReference>
<evidence type="ECO:0000313" key="7">
    <source>
        <dbReference type="EMBL" id="MBO0934067.1"/>
    </source>
</evidence>
<evidence type="ECO:0000256" key="5">
    <source>
        <dbReference type="ARBA" id="ARBA00022777"/>
    </source>
</evidence>
<dbReference type="Gene3D" id="1.10.287.130">
    <property type="match status" value="1"/>
</dbReference>
<dbReference type="SMART" id="SM00388">
    <property type="entry name" value="HisKA"/>
    <property type="match status" value="1"/>
</dbReference>
<dbReference type="Pfam" id="PF00512">
    <property type="entry name" value="HisKA"/>
    <property type="match status" value="1"/>
</dbReference>
<evidence type="ECO:0000259" key="6">
    <source>
        <dbReference type="PROSITE" id="PS50109"/>
    </source>
</evidence>
<dbReference type="Gene3D" id="3.30.450.20">
    <property type="entry name" value="PAS domain"/>
    <property type="match status" value="2"/>
</dbReference>
<feature type="domain" description="Histidine kinase" evidence="6">
    <location>
        <begin position="291"/>
        <end position="516"/>
    </location>
</feature>
<comment type="catalytic activity">
    <reaction evidence="1">
        <text>ATP + protein L-histidine = ADP + protein N-phospho-L-histidine.</text>
        <dbReference type="EC" id="2.7.13.3"/>
    </reaction>
</comment>
<reference evidence="7 8" key="1">
    <citation type="submission" date="2021-03" db="EMBL/GenBank/DDBJ databases">
        <title>Fibrella sp. HMF5036 genome sequencing and assembly.</title>
        <authorList>
            <person name="Kang H."/>
            <person name="Kim H."/>
            <person name="Bae S."/>
            <person name="Joh K."/>
        </authorList>
    </citation>
    <scope>NUCLEOTIDE SEQUENCE [LARGE SCALE GENOMIC DNA]</scope>
    <source>
        <strain evidence="7 8">HMF5036</strain>
    </source>
</reference>
<accession>A0A939GCI0</accession>
<dbReference type="RefSeq" id="WP_207338030.1">
    <property type="nucleotide sequence ID" value="NZ_JAFMYU010000026.1"/>
</dbReference>
<dbReference type="Proteomes" id="UP000664795">
    <property type="component" value="Unassembled WGS sequence"/>
</dbReference>
<dbReference type="AlphaFoldDB" id="A0A939GCI0"/>
<dbReference type="Pfam" id="PF02518">
    <property type="entry name" value="HATPase_c"/>
    <property type="match status" value="1"/>
</dbReference>
<keyword evidence="8" id="KW-1185">Reference proteome</keyword>
<protein>
    <recommendedName>
        <fullName evidence="2">histidine kinase</fullName>
        <ecNumber evidence="2">2.7.13.3</ecNumber>
    </recommendedName>
</protein>
<proteinExistence type="predicted"/>
<keyword evidence="4" id="KW-0808">Transferase</keyword>
<organism evidence="7 8">
    <name type="scientific">Fibrella aquatilis</name>
    <dbReference type="NCBI Taxonomy" id="2817059"/>
    <lineage>
        <taxon>Bacteria</taxon>
        <taxon>Pseudomonadati</taxon>
        <taxon>Bacteroidota</taxon>
        <taxon>Cytophagia</taxon>
        <taxon>Cytophagales</taxon>
        <taxon>Spirosomataceae</taxon>
        <taxon>Fibrella</taxon>
    </lineage>
</organism>
<dbReference type="EC" id="2.7.13.3" evidence="2"/>
<dbReference type="Gene3D" id="3.30.565.10">
    <property type="entry name" value="Histidine kinase-like ATPase, C-terminal domain"/>
    <property type="match status" value="1"/>
</dbReference>
<dbReference type="SUPFAM" id="SSF55785">
    <property type="entry name" value="PYP-like sensor domain (PAS domain)"/>
    <property type="match status" value="1"/>
</dbReference>
<dbReference type="InterPro" id="IPR036890">
    <property type="entry name" value="HATPase_C_sf"/>
</dbReference>
<dbReference type="GO" id="GO:0000155">
    <property type="term" value="F:phosphorelay sensor kinase activity"/>
    <property type="evidence" value="ECO:0007669"/>
    <property type="project" value="InterPro"/>
</dbReference>
<dbReference type="SMART" id="SM00387">
    <property type="entry name" value="HATPase_c"/>
    <property type="match status" value="1"/>
</dbReference>
<keyword evidence="3" id="KW-0597">Phosphoprotein</keyword>
<dbReference type="PANTHER" id="PTHR43304:SF1">
    <property type="entry name" value="PAC DOMAIN-CONTAINING PROTEIN"/>
    <property type="match status" value="1"/>
</dbReference>
<dbReference type="EMBL" id="JAFMYU010000026">
    <property type="protein sequence ID" value="MBO0934067.1"/>
    <property type="molecule type" value="Genomic_DNA"/>
</dbReference>
<dbReference type="PROSITE" id="PS50109">
    <property type="entry name" value="HIS_KIN"/>
    <property type="match status" value="1"/>
</dbReference>
<dbReference type="InterPro" id="IPR004358">
    <property type="entry name" value="Sig_transdc_His_kin-like_C"/>
</dbReference>
<name>A0A939GCI0_9BACT</name>
<comment type="caution">
    <text evidence="7">The sequence shown here is derived from an EMBL/GenBank/DDBJ whole genome shotgun (WGS) entry which is preliminary data.</text>
</comment>
<dbReference type="InterPro" id="IPR052162">
    <property type="entry name" value="Sensor_kinase/Photoreceptor"/>
</dbReference>
<evidence type="ECO:0000256" key="2">
    <source>
        <dbReference type="ARBA" id="ARBA00012438"/>
    </source>
</evidence>
<evidence type="ECO:0000256" key="4">
    <source>
        <dbReference type="ARBA" id="ARBA00022679"/>
    </source>
</evidence>
<evidence type="ECO:0000256" key="1">
    <source>
        <dbReference type="ARBA" id="ARBA00000085"/>
    </source>
</evidence>
<dbReference type="InterPro" id="IPR003594">
    <property type="entry name" value="HATPase_dom"/>
</dbReference>
<dbReference type="CDD" id="cd00082">
    <property type="entry name" value="HisKA"/>
    <property type="match status" value="1"/>
</dbReference>
<dbReference type="InterPro" id="IPR036097">
    <property type="entry name" value="HisK_dim/P_sf"/>
</dbReference>
<gene>
    <name evidence="7" type="ORF">J2I48_23870</name>
</gene>
<dbReference type="InterPro" id="IPR005467">
    <property type="entry name" value="His_kinase_dom"/>
</dbReference>
<dbReference type="InterPro" id="IPR003661">
    <property type="entry name" value="HisK_dim/P_dom"/>
</dbReference>
<dbReference type="PANTHER" id="PTHR43304">
    <property type="entry name" value="PHYTOCHROME-LIKE PROTEIN CPH1"/>
    <property type="match status" value="1"/>
</dbReference>
<dbReference type="InterPro" id="IPR035965">
    <property type="entry name" value="PAS-like_dom_sf"/>
</dbReference>
<keyword evidence="5" id="KW-0418">Kinase</keyword>
<dbReference type="FunFam" id="3.30.565.10:FF:000006">
    <property type="entry name" value="Sensor histidine kinase WalK"/>
    <property type="match status" value="1"/>
</dbReference>
<evidence type="ECO:0000313" key="8">
    <source>
        <dbReference type="Proteomes" id="UP000664795"/>
    </source>
</evidence>
<dbReference type="SUPFAM" id="SSF55874">
    <property type="entry name" value="ATPase domain of HSP90 chaperone/DNA topoisomerase II/histidine kinase"/>
    <property type="match status" value="1"/>
</dbReference>
<dbReference type="PRINTS" id="PR00344">
    <property type="entry name" value="BCTRLSENSOR"/>
</dbReference>